<feature type="transmembrane region" description="Helical" evidence="6">
    <location>
        <begin position="108"/>
        <end position="130"/>
    </location>
</feature>
<dbReference type="OrthoDB" id="2274698at2759"/>
<dbReference type="InterPro" id="IPR036291">
    <property type="entry name" value="NAD(P)-bd_dom_sf"/>
</dbReference>
<organism evidence="10 11">
    <name type="scientific">Aspergillus terreus (strain NIH 2624 / FGSC A1156)</name>
    <dbReference type="NCBI Taxonomy" id="341663"/>
    <lineage>
        <taxon>Eukaryota</taxon>
        <taxon>Fungi</taxon>
        <taxon>Dikarya</taxon>
        <taxon>Ascomycota</taxon>
        <taxon>Pezizomycotina</taxon>
        <taxon>Eurotiomycetes</taxon>
        <taxon>Eurotiomycetidae</taxon>
        <taxon>Eurotiales</taxon>
        <taxon>Aspergillaceae</taxon>
        <taxon>Aspergillus</taxon>
        <taxon>Aspergillus subgen. Circumdati</taxon>
    </lineage>
</organism>
<dbReference type="HOGENOM" id="CLU_001788_0_1_1"/>
<dbReference type="PANTHER" id="PTHR37994">
    <property type="entry name" value="ARAE_2_N DOMAIN-CONTAINING PROTEIN-RELATED"/>
    <property type="match status" value="1"/>
</dbReference>
<name>Q0CFD6_ASPTN</name>
<feature type="region of interest" description="Disordered" evidence="5">
    <location>
        <begin position="1"/>
        <end position="31"/>
    </location>
</feature>
<evidence type="ECO:0000256" key="2">
    <source>
        <dbReference type="ARBA" id="ARBA00022692"/>
    </source>
</evidence>
<evidence type="ECO:0000259" key="8">
    <source>
        <dbReference type="Pfam" id="PF10337"/>
    </source>
</evidence>
<evidence type="ECO:0000313" key="10">
    <source>
        <dbReference type="EMBL" id="EAU31860.1"/>
    </source>
</evidence>
<evidence type="ECO:0000256" key="6">
    <source>
        <dbReference type="SAM" id="Phobius"/>
    </source>
</evidence>
<feature type="transmembrane region" description="Helical" evidence="6">
    <location>
        <begin position="212"/>
        <end position="233"/>
    </location>
</feature>
<feature type="domain" description="Integral membrane bound transporter" evidence="9">
    <location>
        <begin position="652"/>
        <end position="786"/>
    </location>
</feature>
<evidence type="ECO:0000313" key="11">
    <source>
        <dbReference type="Proteomes" id="UP000007963"/>
    </source>
</evidence>
<dbReference type="RefSeq" id="XP_001216219.1">
    <property type="nucleotide sequence ID" value="XM_001216219.1"/>
</dbReference>
<feature type="region of interest" description="Disordered" evidence="5">
    <location>
        <begin position="1260"/>
        <end position="1279"/>
    </location>
</feature>
<dbReference type="Pfam" id="PF13515">
    <property type="entry name" value="FUSC_2"/>
    <property type="match status" value="1"/>
</dbReference>
<dbReference type="VEuPathDB" id="FungiDB:ATEG_07598"/>
<feature type="transmembrane region" description="Helical" evidence="6">
    <location>
        <begin position="677"/>
        <end position="697"/>
    </location>
</feature>
<gene>
    <name evidence="10" type="ORF">ATEG_07598</name>
</gene>
<dbReference type="Gene3D" id="3.40.50.720">
    <property type="entry name" value="NAD(P)-binding Rossmann-like Domain"/>
    <property type="match status" value="1"/>
</dbReference>
<keyword evidence="3 6" id="KW-1133">Transmembrane helix</keyword>
<evidence type="ECO:0000259" key="7">
    <source>
        <dbReference type="Pfam" id="PF10334"/>
    </source>
</evidence>
<dbReference type="SUPFAM" id="SSF51735">
    <property type="entry name" value="NAD(P)-binding Rossmann-fold domains"/>
    <property type="match status" value="1"/>
</dbReference>
<dbReference type="InterPro" id="IPR049453">
    <property type="entry name" value="Memb_transporter_dom"/>
</dbReference>
<feature type="domain" description="Putative ER transporter 6TM N-terminal" evidence="8">
    <location>
        <begin position="40"/>
        <end position="137"/>
    </location>
</feature>
<dbReference type="Pfam" id="PF10337">
    <property type="entry name" value="ArAE_2_N"/>
    <property type="match status" value="2"/>
</dbReference>
<reference evidence="11" key="1">
    <citation type="submission" date="2005-09" db="EMBL/GenBank/DDBJ databases">
        <title>Annotation of the Aspergillus terreus NIH2624 genome.</title>
        <authorList>
            <person name="Birren B.W."/>
            <person name="Lander E.S."/>
            <person name="Galagan J.E."/>
            <person name="Nusbaum C."/>
            <person name="Devon K."/>
            <person name="Henn M."/>
            <person name="Ma L.-J."/>
            <person name="Jaffe D.B."/>
            <person name="Butler J."/>
            <person name="Alvarez P."/>
            <person name="Gnerre S."/>
            <person name="Grabherr M."/>
            <person name="Kleber M."/>
            <person name="Mauceli E.W."/>
            <person name="Brockman W."/>
            <person name="Rounsley S."/>
            <person name="Young S.K."/>
            <person name="LaButti K."/>
            <person name="Pushparaj V."/>
            <person name="DeCaprio D."/>
            <person name="Crawford M."/>
            <person name="Koehrsen M."/>
            <person name="Engels R."/>
            <person name="Montgomery P."/>
            <person name="Pearson M."/>
            <person name="Howarth C."/>
            <person name="Larson L."/>
            <person name="Luoma S."/>
            <person name="White J."/>
            <person name="Alvarado L."/>
            <person name="Kodira C.D."/>
            <person name="Zeng Q."/>
            <person name="Oleary S."/>
            <person name="Yandava C."/>
            <person name="Denning D.W."/>
            <person name="Nierman W.C."/>
            <person name="Milne T."/>
            <person name="Madden K."/>
        </authorList>
    </citation>
    <scope>NUCLEOTIDE SEQUENCE [LARGE SCALE GENOMIC DNA]</scope>
    <source>
        <strain evidence="11">NIH 2624 / FGSC A1156</strain>
    </source>
</reference>
<sequence>MFSLSRATSRHSDVSDWSDDEPVQAAAPDQPRKTLGDRLKNAWTSLGLDLPTLILMAKGAIPSTIALAIFQASPVASHFSTVGYLMAIVSVLGFAIMPRAKFVQMMFLDILAVCIAAAVCLLMMFCSVKARQHTETVSSAGLSPNDAPYNSSASAVSGVWLFFQIYVAHAWRAKYQQFQFPVIIYSIFVNVTFTYGARMTTMSLAIGMVKRLLEACLAGLGLATGVCLFIYPVTSRKVVFKEMAGYIGGLRGALSAHSAYFETLERDDMFGRAETYDSHVEKITKKGKVYSPEAEAIRTAVHKLTELHAKLHADLTFAKREVAYGKLGPDDLQAIFRHLRNVMIPVVGLSFVVDIFQRLSEYNKWNQPIDPTMTDMPDLLRHRAVQEWNDIMRAVHDPFKDMIQSVDDGLQHASFVLKLAKPPKQKSDADVESSASAPKAPGEKGFATDFERRLKDFKVAKRIALRTWSEDKGIELPKDFFERPASAAMNIKDVPGESSTMRDRSRRQLYLFLYMEQLLNSTGQMVLEFVHFADEKAESGKLSRHHLIIPGWKRLRKWFKSILKADDSHEDDNLGDINTQNNILHLGEAYRYRKDPEHLPPVTLFQKIGDRVRVIPTWFRSAESAYGFRVACATMTIAVVSFVSDTQTFFIRERFVWAMIMVNLSMSPTSGQSIFGFVLRILGTVLAMILSFLSWYIPGQHTAGIFVFLFIFTACLFYVPIKLFRFRIVGIIAIISTTMMVGYELQVRKVGEAVATSNGQQYYPIYLLAPYRLATVTGGIAVAFFWTFFPYPISEHGVLRQSLGASLYLLANYYSIIHETVNARMRGDEGDLALKTSAGRRLLKARNKVFSKQMLMLNSLRTYSEFLKWEVPIGGRFPKRQYDTIISCIESIVSYLSLLGYASDTLLQLGDDDESNSAWLHDFKRLVASARVTSHEITSVLCLLSASITNRQPLPPYLKTPRPYSFSKRLEALDKDILSLRHIAEPGFATFAVLQISTRCIVGDVDRLMRDVKTLVGELDFSFHAHITELSSIAGVQPRIHITASLATHTVITHKMSDIPIDPSLLANAAGRTVLITGGANGIGAATAYLFNAHGAKVVISDLGSTKPTAETLIQTFSRPENAVFIPANILDWAQMTALFKEATRHFGTLDIVIANAGVMESHAVLDLDDVDEAGDLRESAEGFKVIDINLKGTLNSTTLSFPSVSYSPRLMSDMECTNTTSPPPRNAPYETTPNRLHRPARLHIRLLRRHRRNRLRRVEARHRRPPPGVPDDSAAARHPRERHRAVLDAHADHGWVRAAVAGRRAGGEYACAGGRGDCAGCVGCDAPWVLCYGRFACTAGG</sequence>
<dbReference type="Pfam" id="PF00106">
    <property type="entry name" value="adh_short"/>
    <property type="match status" value="1"/>
</dbReference>
<feature type="transmembrane region" description="Helical" evidence="6">
    <location>
        <begin position="728"/>
        <end position="745"/>
    </location>
</feature>
<dbReference type="Pfam" id="PF10334">
    <property type="entry name" value="BRE4"/>
    <property type="match status" value="1"/>
</dbReference>
<comment type="subcellular location">
    <subcellularLocation>
        <location evidence="1">Membrane</location>
        <topology evidence="1">Multi-pass membrane protein</topology>
    </subcellularLocation>
</comment>
<proteinExistence type="predicted"/>
<dbReference type="Proteomes" id="UP000007963">
    <property type="component" value="Unassembled WGS sequence"/>
</dbReference>
<feature type="transmembrane region" description="Helical" evidence="6">
    <location>
        <begin position="183"/>
        <end position="206"/>
    </location>
</feature>
<dbReference type="eggNOG" id="KOG4711">
    <property type="taxonomic scope" value="Eukaryota"/>
</dbReference>
<dbReference type="PANTHER" id="PTHR37994:SF4">
    <property type="entry name" value="ER TRANSPORTER 6TM N-TERMINAL DOMAIN-CONTAINING PROTEIN-RELATED"/>
    <property type="match status" value="1"/>
</dbReference>
<dbReference type="GO" id="GO:0016020">
    <property type="term" value="C:membrane"/>
    <property type="evidence" value="ECO:0007669"/>
    <property type="project" value="UniProtKB-SubCell"/>
</dbReference>
<dbReference type="InterPro" id="IPR002347">
    <property type="entry name" value="SDR_fam"/>
</dbReference>
<dbReference type="eggNOG" id="KOG0725">
    <property type="taxonomic scope" value="Eukaryota"/>
</dbReference>
<dbReference type="EMBL" id="CH476604">
    <property type="protein sequence ID" value="EAU31860.1"/>
    <property type="molecule type" value="Genomic_DNA"/>
</dbReference>
<dbReference type="GeneID" id="4322951"/>
<keyword evidence="2 6" id="KW-0812">Transmembrane</keyword>
<feature type="transmembrane region" description="Helical" evidence="6">
    <location>
        <begin position="765"/>
        <end position="786"/>
    </location>
</feature>
<protein>
    <recommendedName>
        <fullName evidence="12">ER transporter 6TM N-terminal domain-containing protein</fullName>
    </recommendedName>
</protein>
<feature type="transmembrane region" description="Helical" evidence="6">
    <location>
        <begin position="150"/>
        <end position="171"/>
    </location>
</feature>
<feature type="domain" description="Putative ER transporter 6TM N-terminal" evidence="8">
    <location>
        <begin position="149"/>
        <end position="469"/>
    </location>
</feature>
<dbReference type="InterPro" id="IPR018823">
    <property type="entry name" value="ArAE_2_N"/>
</dbReference>
<evidence type="ECO:0000256" key="4">
    <source>
        <dbReference type="ARBA" id="ARBA00023136"/>
    </source>
</evidence>
<evidence type="ECO:0000259" key="9">
    <source>
        <dbReference type="Pfam" id="PF13515"/>
    </source>
</evidence>
<dbReference type="OMA" id="RFPKKQY"/>
<evidence type="ECO:0008006" key="12">
    <source>
        <dbReference type="Google" id="ProtNLM"/>
    </source>
</evidence>
<evidence type="ECO:0000256" key="3">
    <source>
        <dbReference type="ARBA" id="ARBA00022989"/>
    </source>
</evidence>
<keyword evidence="4 6" id="KW-0472">Membrane</keyword>
<dbReference type="PRINTS" id="PR00081">
    <property type="entry name" value="GDHRDH"/>
</dbReference>
<evidence type="ECO:0000256" key="5">
    <source>
        <dbReference type="SAM" id="MobiDB-lite"/>
    </source>
</evidence>
<evidence type="ECO:0000256" key="1">
    <source>
        <dbReference type="ARBA" id="ARBA00004141"/>
    </source>
</evidence>
<dbReference type="STRING" id="341663.Q0CFD6"/>
<dbReference type="InterPro" id="IPR018820">
    <property type="entry name" value="BRE4-related_DUF2421"/>
</dbReference>
<accession>Q0CFD6</accession>
<feature type="domain" description="DUF2421" evidence="7">
    <location>
        <begin position="790"/>
        <end position="1018"/>
    </location>
</feature>
<feature type="transmembrane region" description="Helical" evidence="6">
    <location>
        <begin position="703"/>
        <end position="721"/>
    </location>
</feature>
<feature type="transmembrane region" description="Helical" evidence="6">
    <location>
        <begin position="76"/>
        <end position="96"/>
    </location>
</feature>